<name>W0HUM8_9GAMM</name>
<reference evidence="3 4" key="1">
    <citation type="journal article" date="2014" name="Genome Biol. Evol.">
        <title>Genome degeneration and adaptation in a nascent stage of symbiosis.</title>
        <authorList>
            <person name="Oakeson K.F."/>
            <person name="Gil R."/>
            <person name="Clayton A.L."/>
            <person name="Dunn D.M."/>
            <person name="von Niederhausern A.C."/>
            <person name="Hamil C."/>
            <person name="Aoyagi A."/>
            <person name="Duval B."/>
            <person name="Baca A."/>
            <person name="Silva F.J."/>
            <person name="Vallier A."/>
            <person name="Jackson D.G."/>
            <person name="Latorre A."/>
            <person name="Weiss R.B."/>
            <person name="Heddi A."/>
            <person name="Moya A."/>
            <person name="Dale C."/>
        </authorList>
    </citation>
    <scope>NUCLEOTIDE SEQUENCE [LARGE SCALE GENOMIC DNA]</scope>
    <source>
        <strain evidence="3 4">HS1</strain>
    </source>
</reference>
<dbReference type="Pfam" id="PF03795">
    <property type="entry name" value="YCII"/>
    <property type="match status" value="1"/>
</dbReference>
<dbReference type="Proteomes" id="UP000019028">
    <property type="component" value="Chromosome"/>
</dbReference>
<evidence type="ECO:0000259" key="2">
    <source>
        <dbReference type="Pfam" id="PF03795"/>
    </source>
</evidence>
<organism evidence="3 4">
    <name type="scientific">Sodalis praecaptivus</name>
    <dbReference type="NCBI Taxonomy" id="1239307"/>
    <lineage>
        <taxon>Bacteria</taxon>
        <taxon>Pseudomonadati</taxon>
        <taxon>Pseudomonadota</taxon>
        <taxon>Gammaproteobacteria</taxon>
        <taxon>Enterobacterales</taxon>
        <taxon>Bruguierivoracaceae</taxon>
        <taxon>Sodalis</taxon>
    </lineage>
</organism>
<dbReference type="InterPro" id="IPR005545">
    <property type="entry name" value="YCII"/>
</dbReference>
<dbReference type="SUPFAM" id="SSF54909">
    <property type="entry name" value="Dimeric alpha+beta barrel"/>
    <property type="match status" value="1"/>
</dbReference>
<feature type="domain" description="YCII-related" evidence="2">
    <location>
        <begin position="1"/>
        <end position="79"/>
    </location>
</feature>
<dbReference type="HOGENOM" id="CLU_110355_6_1_6"/>
<dbReference type="InterPro" id="IPR011008">
    <property type="entry name" value="Dimeric_a/b-barrel"/>
</dbReference>
<protein>
    <recommendedName>
        <fullName evidence="2">YCII-related domain-containing protein</fullName>
    </recommendedName>
</protein>
<evidence type="ECO:0000313" key="4">
    <source>
        <dbReference type="Proteomes" id="UP000019028"/>
    </source>
</evidence>
<dbReference type="KEGG" id="sod:Sant_2511"/>
<gene>
    <name evidence="3" type="ORF">Sant_2511</name>
</gene>
<sequence length="94" mass="10695">MFLITLRYNQPMSQVTALQEDHINWLKTYFAEGIFIAAGRKIPRTGGVILARSMARDELERILAEDPFTAVADYDITEFMPTLTDERVAALMTL</sequence>
<dbReference type="PATRIC" id="fig|1239307.3.peg.2804"/>
<dbReference type="EMBL" id="CP006569">
    <property type="protein sequence ID" value="AHF77551.1"/>
    <property type="molecule type" value="Genomic_DNA"/>
</dbReference>
<evidence type="ECO:0000256" key="1">
    <source>
        <dbReference type="ARBA" id="ARBA00007689"/>
    </source>
</evidence>
<accession>W0HUM8</accession>
<dbReference type="RefSeq" id="WP_025422702.1">
    <property type="nucleotide sequence ID" value="NZ_CP006569.1"/>
</dbReference>
<proteinExistence type="inferred from homology"/>
<evidence type="ECO:0000313" key="3">
    <source>
        <dbReference type="EMBL" id="AHF77551.1"/>
    </source>
</evidence>
<dbReference type="PANTHER" id="PTHR37828:SF1">
    <property type="entry name" value="YCII-RELATED DOMAIN-CONTAINING PROTEIN"/>
    <property type="match status" value="1"/>
</dbReference>
<dbReference type="PANTHER" id="PTHR37828">
    <property type="entry name" value="GSR2449 PROTEIN"/>
    <property type="match status" value="1"/>
</dbReference>
<keyword evidence="4" id="KW-1185">Reference proteome</keyword>
<comment type="similarity">
    <text evidence="1">Belongs to the YciI family.</text>
</comment>
<dbReference type="OrthoDB" id="9814407at2"/>
<dbReference type="AlphaFoldDB" id="W0HUM8"/>